<keyword evidence="10" id="KW-0175">Coiled coil</keyword>
<reference evidence="12" key="1">
    <citation type="submission" date="2022-01" db="EMBL/GenBank/DDBJ databases">
        <authorList>
            <person name="King R."/>
        </authorList>
    </citation>
    <scope>NUCLEOTIDE SEQUENCE</scope>
</reference>
<keyword evidence="5" id="KW-0067">ATP-binding</keyword>
<keyword evidence="13" id="KW-1185">Reference proteome</keyword>
<comment type="subcellular location">
    <subcellularLocation>
        <location evidence="1">Nucleus</location>
    </subcellularLocation>
</comment>
<proteinExistence type="inferred from homology"/>
<evidence type="ECO:0000256" key="5">
    <source>
        <dbReference type="ARBA" id="ARBA00022840"/>
    </source>
</evidence>
<dbReference type="SUPFAM" id="SSF52540">
    <property type="entry name" value="P-loop containing nucleoside triphosphate hydrolases"/>
    <property type="match status" value="1"/>
</dbReference>
<dbReference type="SUPFAM" id="SSF48334">
    <property type="entry name" value="DNA repair protein MutS, domain III"/>
    <property type="match status" value="1"/>
</dbReference>
<evidence type="ECO:0000256" key="6">
    <source>
        <dbReference type="ARBA" id="ARBA00023125"/>
    </source>
</evidence>
<organism evidence="12 13">
    <name type="scientific">Phaedon cochleariae</name>
    <name type="common">Mustard beetle</name>
    <dbReference type="NCBI Taxonomy" id="80249"/>
    <lineage>
        <taxon>Eukaryota</taxon>
        <taxon>Metazoa</taxon>
        <taxon>Ecdysozoa</taxon>
        <taxon>Arthropoda</taxon>
        <taxon>Hexapoda</taxon>
        <taxon>Insecta</taxon>
        <taxon>Pterygota</taxon>
        <taxon>Neoptera</taxon>
        <taxon>Endopterygota</taxon>
        <taxon>Coleoptera</taxon>
        <taxon>Polyphaga</taxon>
        <taxon>Cucujiformia</taxon>
        <taxon>Chrysomeloidea</taxon>
        <taxon>Chrysomelidae</taxon>
        <taxon>Chrysomelinae</taxon>
        <taxon>Chrysomelini</taxon>
        <taxon>Phaedon</taxon>
    </lineage>
</organism>
<dbReference type="Gene3D" id="3.30.420.110">
    <property type="entry name" value="MutS, connector domain"/>
    <property type="match status" value="1"/>
</dbReference>
<feature type="coiled-coil region" evidence="10">
    <location>
        <begin position="542"/>
        <end position="569"/>
    </location>
</feature>
<evidence type="ECO:0000256" key="2">
    <source>
        <dbReference type="ARBA" id="ARBA00006271"/>
    </source>
</evidence>
<dbReference type="GO" id="GO:0030983">
    <property type="term" value="F:mismatched DNA binding"/>
    <property type="evidence" value="ECO:0007669"/>
    <property type="project" value="InterPro"/>
</dbReference>
<dbReference type="PANTHER" id="PTHR11361:SF35">
    <property type="entry name" value="DNA MISMATCH REPAIR PROTEIN MSH2"/>
    <property type="match status" value="1"/>
</dbReference>
<dbReference type="Pfam" id="PF05188">
    <property type="entry name" value="MutS_II"/>
    <property type="match status" value="1"/>
</dbReference>
<dbReference type="FunFam" id="3.40.1170.10:FF:000003">
    <property type="entry name" value="DNA mismatch repair protein"/>
    <property type="match status" value="1"/>
</dbReference>
<dbReference type="GO" id="GO:0043570">
    <property type="term" value="P:maintenance of DNA repeat elements"/>
    <property type="evidence" value="ECO:0007669"/>
    <property type="project" value="UniProtKB-ARBA"/>
</dbReference>
<dbReference type="InterPro" id="IPR016151">
    <property type="entry name" value="DNA_mismatch_repair_MutS_N"/>
</dbReference>
<accession>A0A9P0DSH3</accession>
<dbReference type="Pfam" id="PF05190">
    <property type="entry name" value="MutS_IV"/>
    <property type="match status" value="1"/>
</dbReference>
<evidence type="ECO:0000313" key="13">
    <source>
        <dbReference type="Proteomes" id="UP001153737"/>
    </source>
</evidence>
<dbReference type="SMART" id="SM00534">
    <property type="entry name" value="MUTSac"/>
    <property type="match status" value="1"/>
</dbReference>
<evidence type="ECO:0000256" key="3">
    <source>
        <dbReference type="ARBA" id="ARBA00022741"/>
    </source>
</evidence>
<comment type="similarity">
    <text evidence="2 9">Belongs to the DNA mismatch repair MutS family.</text>
</comment>
<dbReference type="Pfam" id="PF01624">
    <property type="entry name" value="MutS_I"/>
    <property type="match status" value="1"/>
</dbReference>
<dbReference type="InterPro" id="IPR007696">
    <property type="entry name" value="DNA_mismatch_repair_MutS_core"/>
</dbReference>
<dbReference type="GO" id="GO:0032301">
    <property type="term" value="C:MutSalpha complex"/>
    <property type="evidence" value="ECO:0007669"/>
    <property type="project" value="TreeGrafter"/>
</dbReference>
<dbReference type="InterPro" id="IPR000432">
    <property type="entry name" value="DNA_mismatch_repair_MutS_C"/>
</dbReference>
<dbReference type="FunFam" id="3.40.50.300:FF:001115">
    <property type="entry name" value="DNA mismatch repair protein MSH2"/>
    <property type="match status" value="1"/>
</dbReference>
<dbReference type="InterPro" id="IPR027417">
    <property type="entry name" value="P-loop_NTPase"/>
</dbReference>
<sequence>MVSETHHALNLDLSQQHSFIRFYNKLPEKSASTIRFFNRTDYYTVHGDDTTITADFLSSATKYMGDHQKLAYVCLNKNQFENFLRELLLVRQYRVEVYVTSSQKNNDWQLEYKGSPGNVSQFEDILFENANIEYTNSVMGVKVLPNKVLAISCVNITDSKLEVCEISDNELFSELEALIAQIGPKECIIPSGESPELALLKTLLERNGILVASVKRSDFTKDAIIQDLNRLLFFHKDQQRNASCHRETNLTEAMGCLQAVIKFLNLTGDESNFNQFKLGSLDAHRFVRLDNAALYALNVFPKVMSHNVETIQSITASKTSSLKGLLDNCVTPQGRRLLDQWLKQPLKDYNAINDRLDIVEALVKDTETRTVLLKDIVPRIADLTPLLRKLSCKKTNLQDCYRIYQTLNNIPSIVQVLRHIENKCVRDILINPLNEILQDMENYQAMIEQTIDMELVDRGEFLVKCSFDDELNELHRKKSKIGEKFQKLLQIAADDLGMEEGKTIKLECNDQYGYFFRMTLKEEQALRKSKNYRILDAIKGGVRFTNNRLAALNEEYNSLNEEYKERQKAVVDDILEVATGYADTLRSLNVLTATIDVFVSFATAAISAHIPYVRPKLQKAGTGILKLKQVRHPCLEAQDNISFIPNDVSFEKDDKLLYVITGPNMCGKSTYIRSIGTCVLMAHIGSLVPCKEAHISLVDGILVRVGADDSQLKGLSTFMLEMIETSSIIKSASSNSLVIVDELGRGTSTYDGCGLAWSIAEHLVKESQCFSLFATHYHELNRMAEVYDKVGNLHVTAVTTEDTVTPLYSVREGECDKSYGIHCARMVGFPNDVIEDALKYQRKLEHHSGMKLINDFEHDVKRKIVEEGEICVKETIKKVKSMDINSLSDDDLFRKLQEMKSELEKKDNLFVRGLLSN</sequence>
<keyword evidence="8" id="KW-0539">Nucleus</keyword>
<evidence type="ECO:0000256" key="8">
    <source>
        <dbReference type="ARBA" id="ARBA00023242"/>
    </source>
</evidence>
<dbReference type="Pfam" id="PF05192">
    <property type="entry name" value="MutS_III"/>
    <property type="match status" value="1"/>
</dbReference>
<dbReference type="InterPro" id="IPR011184">
    <property type="entry name" value="DNA_mismatch_repair_Msh2"/>
</dbReference>
<dbReference type="PROSITE" id="PS00486">
    <property type="entry name" value="DNA_MISMATCH_REPAIR_2"/>
    <property type="match status" value="1"/>
</dbReference>
<dbReference type="InterPro" id="IPR007695">
    <property type="entry name" value="DNA_mismatch_repair_MutS-lik_N"/>
</dbReference>
<evidence type="ECO:0000256" key="7">
    <source>
        <dbReference type="ARBA" id="ARBA00023204"/>
    </source>
</evidence>
<evidence type="ECO:0000256" key="1">
    <source>
        <dbReference type="ARBA" id="ARBA00004123"/>
    </source>
</evidence>
<protein>
    <recommendedName>
        <fullName evidence="11">DNA mismatch repair proteins mutS family domain-containing protein</fullName>
    </recommendedName>
</protein>
<dbReference type="Pfam" id="PF00488">
    <property type="entry name" value="MutS_V"/>
    <property type="match status" value="1"/>
</dbReference>
<evidence type="ECO:0000313" key="12">
    <source>
        <dbReference type="EMBL" id="CAH1176302.1"/>
    </source>
</evidence>
<evidence type="ECO:0000259" key="11">
    <source>
        <dbReference type="PROSITE" id="PS00486"/>
    </source>
</evidence>
<keyword evidence="4 9" id="KW-0227">DNA damage</keyword>
<dbReference type="SMART" id="SM00533">
    <property type="entry name" value="MUTSd"/>
    <property type="match status" value="1"/>
</dbReference>
<comment type="function">
    <text evidence="9">Component of the post-replicative DNA mismatch repair system (MMR).</text>
</comment>
<evidence type="ECO:0000256" key="4">
    <source>
        <dbReference type="ARBA" id="ARBA00022763"/>
    </source>
</evidence>
<dbReference type="Gene3D" id="3.40.1170.10">
    <property type="entry name" value="DNA repair protein MutS, domain I"/>
    <property type="match status" value="1"/>
</dbReference>
<keyword evidence="7 9" id="KW-0234">DNA repair</keyword>
<dbReference type="SUPFAM" id="SSF53150">
    <property type="entry name" value="DNA repair protein MutS, domain II"/>
    <property type="match status" value="1"/>
</dbReference>
<dbReference type="InterPro" id="IPR036187">
    <property type="entry name" value="DNA_mismatch_repair_MutS_sf"/>
</dbReference>
<dbReference type="FunFam" id="3.30.420.110:FF:000002">
    <property type="entry name" value="DNA mismatch repair protein"/>
    <property type="match status" value="1"/>
</dbReference>
<dbReference type="EMBL" id="OU896713">
    <property type="protein sequence ID" value="CAH1176302.1"/>
    <property type="molecule type" value="Genomic_DNA"/>
</dbReference>
<name>A0A9P0DSH3_PHACE</name>
<dbReference type="InterPro" id="IPR036678">
    <property type="entry name" value="MutS_con_dom_sf"/>
</dbReference>
<dbReference type="AlphaFoldDB" id="A0A9P0DSH3"/>
<dbReference type="InterPro" id="IPR007860">
    <property type="entry name" value="DNA_mmatch_repair_MutS_con_dom"/>
</dbReference>
<dbReference type="Gene3D" id="1.10.1420.10">
    <property type="match status" value="2"/>
</dbReference>
<gene>
    <name evidence="12" type="ORF">PHAECO_LOCUS11088</name>
</gene>
<evidence type="ECO:0000256" key="10">
    <source>
        <dbReference type="SAM" id="Coils"/>
    </source>
</evidence>
<dbReference type="InterPro" id="IPR045076">
    <property type="entry name" value="MutS"/>
</dbReference>
<dbReference type="InterPro" id="IPR007861">
    <property type="entry name" value="DNA_mismatch_repair_MutS_clamp"/>
</dbReference>
<feature type="domain" description="DNA mismatch repair proteins mutS family" evidence="11">
    <location>
        <begin position="736"/>
        <end position="752"/>
    </location>
</feature>
<dbReference type="Proteomes" id="UP001153737">
    <property type="component" value="Chromosome 7"/>
</dbReference>
<dbReference type="PIRSF" id="PIRSF005813">
    <property type="entry name" value="MSH2"/>
    <property type="match status" value="1"/>
</dbReference>
<dbReference type="PANTHER" id="PTHR11361">
    <property type="entry name" value="DNA MISMATCH REPAIR PROTEIN MUTS FAMILY MEMBER"/>
    <property type="match status" value="1"/>
</dbReference>
<dbReference type="GO" id="GO:0006298">
    <property type="term" value="P:mismatch repair"/>
    <property type="evidence" value="ECO:0007669"/>
    <property type="project" value="InterPro"/>
</dbReference>
<dbReference type="GO" id="GO:0140664">
    <property type="term" value="F:ATP-dependent DNA damage sensor activity"/>
    <property type="evidence" value="ECO:0007669"/>
    <property type="project" value="InterPro"/>
</dbReference>
<keyword evidence="6 9" id="KW-0238">DNA-binding</keyword>
<reference evidence="12" key="2">
    <citation type="submission" date="2022-10" db="EMBL/GenBank/DDBJ databases">
        <authorList>
            <consortium name="ENA_rothamsted_submissions"/>
            <consortium name="culmorum"/>
            <person name="King R."/>
        </authorList>
    </citation>
    <scope>NUCLEOTIDE SEQUENCE</scope>
</reference>
<evidence type="ECO:0000256" key="9">
    <source>
        <dbReference type="RuleBase" id="RU003756"/>
    </source>
</evidence>
<dbReference type="GO" id="GO:0006312">
    <property type="term" value="P:mitotic recombination"/>
    <property type="evidence" value="ECO:0007669"/>
    <property type="project" value="TreeGrafter"/>
</dbReference>
<dbReference type="GO" id="GO:0005524">
    <property type="term" value="F:ATP binding"/>
    <property type="evidence" value="ECO:0007669"/>
    <property type="project" value="UniProtKB-KW"/>
</dbReference>
<keyword evidence="3 9" id="KW-0547">Nucleotide-binding</keyword>
<dbReference type="OrthoDB" id="295033at2759"/>
<dbReference type="Gene3D" id="3.40.50.300">
    <property type="entry name" value="P-loop containing nucleotide triphosphate hydrolases"/>
    <property type="match status" value="1"/>
</dbReference>